<dbReference type="Proteomes" id="UP001281614">
    <property type="component" value="Unassembled WGS sequence"/>
</dbReference>
<dbReference type="EMBL" id="VYYT01000171">
    <property type="protein sequence ID" value="KAK2760458.1"/>
    <property type="molecule type" value="Genomic_DNA"/>
</dbReference>
<dbReference type="AlphaFoldDB" id="A0AAD9YH51"/>
<protein>
    <submittedName>
        <fullName evidence="2">Uncharacterized protein</fullName>
    </submittedName>
</protein>
<gene>
    <name evidence="2" type="ORF">CKAH01_16501</name>
</gene>
<evidence type="ECO:0000313" key="2">
    <source>
        <dbReference type="EMBL" id="KAK2760458.1"/>
    </source>
</evidence>
<proteinExistence type="predicted"/>
<name>A0AAD9YH51_COLKA</name>
<evidence type="ECO:0000256" key="1">
    <source>
        <dbReference type="SAM" id="MobiDB-lite"/>
    </source>
</evidence>
<keyword evidence="3" id="KW-1185">Reference proteome</keyword>
<sequence>MYRPQYVPVRICPQCRRAPLGLYGMGPNGQPIETICETCRQENIRRSEAAARDHRQRNNGRRTPGPLCARCGRSRPAPGCTFCAECIAADAAFSTPSIHFEGNLFPPRPDTRAFCVQCNRNRAAYSRCRCHQCISAEQDSLPNTREDEDRPQHRYSPRDRPDVNMDEPVIYYPQQRICSICDRARAEPDMRPSPAPTAARDVVPRPAGFVALVTEMQTLTCTSGPRLAVGAGLDHRLRGTRSMTLRLPDIEGSVRRLGARHRLPDVDGSVRRLEARHHLHGGARSSTIRLPDVEARHRLGGRRHLGARNLSLGVRCSNWHEEKMKLGHRGRR</sequence>
<organism evidence="2 3">
    <name type="scientific">Colletotrichum kahawae</name>
    <name type="common">Coffee berry disease fungus</name>
    <dbReference type="NCBI Taxonomy" id="34407"/>
    <lineage>
        <taxon>Eukaryota</taxon>
        <taxon>Fungi</taxon>
        <taxon>Dikarya</taxon>
        <taxon>Ascomycota</taxon>
        <taxon>Pezizomycotina</taxon>
        <taxon>Sordariomycetes</taxon>
        <taxon>Hypocreomycetidae</taxon>
        <taxon>Glomerellales</taxon>
        <taxon>Glomerellaceae</taxon>
        <taxon>Colletotrichum</taxon>
        <taxon>Colletotrichum gloeosporioides species complex</taxon>
    </lineage>
</organism>
<comment type="caution">
    <text evidence="2">The sequence shown here is derived from an EMBL/GenBank/DDBJ whole genome shotgun (WGS) entry which is preliminary data.</text>
</comment>
<feature type="region of interest" description="Disordered" evidence="1">
    <location>
        <begin position="141"/>
        <end position="165"/>
    </location>
</feature>
<feature type="compositionally biased region" description="Basic and acidic residues" evidence="1">
    <location>
        <begin position="144"/>
        <end position="163"/>
    </location>
</feature>
<accession>A0AAD9YH51</accession>
<reference evidence="2" key="1">
    <citation type="submission" date="2023-02" db="EMBL/GenBank/DDBJ databases">
        <title>Colletotrichum kahawae CIFC_Que2 genome sequencing and assembly.</title>
        <authorList>
            <person name="Baroncelli R."/>
        </authorList>
    </citation>
    <scope>NUCLEOTIDE SEQUENCE</scope>
    <source>
        <strain evidence="2">CIFC_Que2</strain>
    </source>
</reference>
<evidence type="ECO:0000313" key="3">
    <source>
        <dbReference type="Proteomes" id="UP001281614"/>
    </source>
</evidence>